<dbReference type="Proteomes" id="UP001396334">
    <property type="component" value="Unassembled WGS sequence"/>
</dbReference>
<comment type="caution">
    <text evidence="1">The sequence shown here is derived from an EMBL/GenBank/DDBJ whole genome shotgun (WGS) entry which is preliminary data.</text>
</comment>
<proteinExistence type="predicted"/>
<accession>A0ABR2SWB8</accession>
<name>A0ABR2SWB8_9ROSI</name>
<protein>
    <submittedName>
        <fullName evidence="1">Uncharacterized protein</fullName>
    </submittedName>
</protein>
<sequence>MLDHTRSKVDSFLNPGMLCNLRTNQNMSKEAINAFCLTSYDSKQERSLSQVVPLIKPCMSFSSDSNQTCRDFGYIPLEVLHVVKAWSNQLSPLALKRKREFEDSFFPLTTDKMILRDMILEGVIECEPGIWKSTGSGLIENDEVVNFVFASGFKE</sequence>
<organism evidence="1 2">
    <name type="scientific">Hibiscus sabdariffa</name>
    <name type="common">roselle</name>
    <dbReference type="NCBI Taxonomy" id="183260"/>
    <lineage>
        <taxon>Eukaryota</taxon>
        <taxon>Viridiplantae</taxon>
        <taxon>Streptophyta</taxon>
        <taxon>Embryophyta</taxon>
        <taxon>Tracheophyta</taxon>
        <taxon>Spermatophyta</taxon>
        <taxon>Magnoliopsida</taxon>
        <taxon>eudicotyledons</taxon>
        <taxon>Gunneridae</taxon>
        <taxon>Pentapetalae</taxon>
        <taxon>rosids</taxon>
        <taxon>malvids</taxon>
        <taxon>Malvales</taxon>
        <taxon>Malvaceae</taxon>
        <taxon>Malvoideae</taxon>
        <taxon>Hibiscus</taxon>
    </lineage>
</organism>
<evidence type="ECO:0000313" key="1">
    <source>
        <dbReference type="EMBL" id="KAK9029269.1"/>
    </source>
</evidence>
<gene>
    <name evidence="1" type="ORF">V6N11_026389</name>
</gene>
<reference evidence="1 2" key="1">
    <citation type="journal article" date="2024" name="G3 (Bethesda)">
        <title>Genome assembly of Hibiscus sabdariffa L. provides insights into metabolisms of medicinal natural products.</title>
        <authorList>
            <person name="Kim T."/>
        </authorList>
    </citation>
    <scope>NUCLEOTIDE SEQUENCE [LARGE SCALE GENOMIC DNA]</scope>
    <source>
        <strain evidence="1">TK-2024</strain>
        <tissue evidence="1">Old leaves</tissue>
    </source>
</reference>
<evidence type="ECO:0000313" key="2">
    <source>
        <dbReference type="Proteomes" id="UP001396334"/>
    </source>
</evidence>
<dbReference type="EMBL" id="JBBPBN010000011">
    <property type="protein sequence ID" value="KAK9029269.1"/>
    <property type="molecule type" value="Genomic_DNA"/>
</dbReference>
<keyword evidence="2" id="KW-1185">Reference proteome</keyword>